<dbReference type="Gene3D" id="1.10.418.10">
    <property type="entry name" value="Calponin-like domain"/>
    <property type="match status" value="1"/>
</dbReference>
<evidence type="ECO:0000256" key="5">
    <source>
        <dbReference type="SAM" id="MobiDB-lite"/>
    </source>
</evidence>
<dbReference type="PANTHER" id="PTHR12509:SF8">
    <property type="entry name" value="SPERMATOGENESIS-ASSOCIATED PROTEIN 4"/>
    <property type="match status" value="1"/>
</dbReference>
<sequence>MSGLSREVLKWLQSLDLTWQIKTPKWDLTNGYLIAEIFSWYFPQDIQMHSYNNGTSLDSKLRNWSLLKNFIKRHSLELPEDLVEGTIHCKEGAGALLVEQMYEILTNRQLKKVPKEYEVDFTDKAYQSKLPLHARSTATQSVKNNLKITEVMADESLILNAQKAQKIINDHIDQRKQQRQMNPERFNSKPTLGEKCLRRPPQQQPSAPPAEEHDQEETTGPQDQPGADVWLFISTVHKHTNIINKRIETSILLNPEFYLQSVLSSYPCVQL</sequence>
<comment type="caution">
    <text evidence="7">The sequence shown here is derived from an EMBL/GenBank/DDBJ whole genome shotgun (WGS) entry which is preliminary data.</text>
</comment>
<reference evidence="7 8" key="1">
    <citation type="submission" date="2024-11" db="EMBL/GenBank/DDBJ databases">
        <title>Chromosome-level genome assembly of the freshwater bivalve Anodonta woodiana.</title>
        <authorList>
            <person name="Chen X."/>
        </authorList>
    </citation>
    <scope>NUCLEOTIDE SEQUENCE [LARGE SCALE GENOMIC DNA]</scope>
    <source>
        <strain evidence="7">MN2024</strain>
        <tissue evidence="7">Gills</tissue>
    </source>
</reference>
<proteinExistence type="predicted"/>
<evidence type="ECO:0000256" key="2">
    <source>
        <dbReference type="ARBA" id="ARBA00023242"/>
    </source>
</evidence>
<comment type="function">
    <text evidence="3">May play a role in apoptosis regulation.</text>
</comment>
<dbReference type="InterPro" id="IPR052111">
    <property type="entry name" value="Spermatogenesis_Ciliary_MAP"/>
</dbReference>
<dbReference type="PANTHER" id="PTHR12509">
    <property type="entry name" value="SPERMATOGENESIS-ASSOCIATED 4-RELATED"/>
    <property type="match status" value="1"/>
</dbReference>
<dbReference type="EMBL" id="JBJQND010000004">
    <property type="protein sequence ID" value="KAL3878906.1"/>
    <property type="molecule type" value="Genomic_DNA"/>
</dbReference>
<feature type="domain" description="CH-like" evidence="6">
    <location>
        <begin position="8"/>
        <end position="103"/>
    </location>
</feature>
<evidence type="ECO:0000313" key="8">
    <source>
        <dbReference type="Proteomes" id="UP001634394"/>
    </source>
</evidence>
<evidence type="ECO:0000256" key="1">
    <source>
        <dbReference type="ARBA" id="ARBA00004123"/>
    </source>
</evidence>
<evidence type="ECO:0000256" key="4">
    <source>
        <dbReference type="ARBA" id="ARBA00071322"/>
    </source>
</evidence>
<dbReference type="AlphaFoldDB" id="A0ABD3WZV9"/>
<accession>A0ABD3WZV9</accession>
<name>A0ABD3WZV9_SINWO</name>
<organism evidence="7 8">
    <name type="scientific">Sinanodonta woodiana</name>
    <name type="common">Chinese pond mussel</name>
    <name type="synonym">Anodonta woodiana</name>
    <dbReference type="NCBI Taxonomy" id="1069815"/>
    <lineage>
        <taxon>Eukaryota</taxon>
        <taxon>Metazoa</taxon>
        <taxon>Spiralia</taxon>
        <taxon>Lophotrochozoa</taxon>
        <taxon>Mollusca</taxon>
        <taxon>Bivalvia</taxon>
        <taxon>Autobranchia</taxon>
        <taxon>Heteroconchia</taxon>
        <taxon>Palaeoheterodonta</taxon>
        <taxon>Unionida</taxon>
        <taxon>Unionoidea</taxon>
        <taxon>Unionidae</taxon>
        <taxon>Unioninae</taxon>
        <taxon>Sinanodonta</taxon>
    </lineage>
</organism>
<evidence type="ECO:0000256" key="3">
    <source>
        <dbReference type="ARBA" id="ARBA00058372"/>
    </source>
</evidence>
<evidence type="ECO:0000259" key="6">
    <source>
        <dbReference type="Pfam" id="PF06294"/>
    </source>
</evidence>
<gene>
    <name evidence="7" type="ORF">ACJMK2_031232</name>
</gene>
<comment type="subcellular location">
    <subcellularLocation>
        <location evidence="1">Nucleus</location>
    </subcellularLocation>
</comment>
<dbReference type="GO" id="GO:0005634">
    <property type="term" value="C:nucleus"/>
    <property type="evidence" value="ECO:0007669"/>
    <property type="project" value="UniProtKB-SubCell"/>
</dbReference>
<dbReference type="FunFam" id="1.10.418.10:FF:000061">
    <property type="entry name" value="Spermatogenesis associated 4"/>
    <property type="match status" value="1"/>
</dbReference>
<evidence type="ECO:0000313" key="7">
    <source>
        <dbReference type="EMBL" id="KAL3878906.1"/>
    </source>
</evidence>
<feature type="region of interest" description="Disordered" evidence="5">
    <location>
        <begin position="173"/>
        <end position="226"/>
    </location>
</feature>
<protein>
    <recommendedName>
        <fullName evidence="4">Spermatogenesis-associated protein 4</fullName>
    </recommendedName>
</protein>
<dbReference type="Proteomes" id="UP001634394">
    <property type="component" value="Unassembled WGS sequence"/>
</dbReference>
<keyword evidence="2" id="KW-0539">Nucleus</keyword>
<dbReference type="SUPFAM" id="SSF47576">
    <property type="entry name" value="Calponin-homology domain, CH-domain"/>
    <property type="match status" value="1"/>
</dbReference>
<dbReference type="GO" id="GO:0005737">
    <property type="term" value="C:cytoplasm"/>
    <property type="evidence" value="ECO:0007669"/>
    <property type="project" value="UniProtKB-ARBA"/>
</dbReference>
<keyword evidence="8" id="KW-1185">Reference proteome</keyword>
<dbReference type="Pfam" id="PF06294">
    <property type="entry name" value="CH_2"/>
    <property type="match status" value="1"/>
</dbReference>
<dbReference type="InterPro" id="IPR010441">
    <property type="entry name" value="CH_2"/>
</dbReference>
<dbReference type="InterPro" id="IPR036872">
    <property type="entry name" value="CH_dom_sf"/>
</dbReference>